<proteinExistence type="predicted"/>
<dbReference type="AlphaFoldDB" id="A0A6A6QS52"/>
<gene>
    <name evidence="2" type="ORF">BU16DRAFT_562673</name>
</gene>
<protein>
    <submittedName>
        <fullName evidence="2">Uncharacterized protein</fullName>
    </submittedName>
</protein>
<evidence type="ECO:0000313" key="2">
    <source>
        <dbReference type="EMBL" id="KAF2493707.1"/>
    </source>
</evidence>
<accession>A0A6A6QS52</accession>
<dbReference type="OrthoDB" id="3800029at2759"/>
<keyword evidence="1" id="KW-0732">Signal</keyword>
<feature type="signal peptide" evidence="1">
    <location>
        <begin position="1"/>
        <end position="17"/>
    </location>
</feature>
<sequence>MRFTLATLLFVPALIAAAPTPDERVVIMVEGNTPSKAPKAYDFSSKPSDICLKICAPQTMSCPDGWESRKFDSCYTCCLTEQKD</sequence>
<dbReference type="EMBL" id="MU004191">
    <property type="protein sequence ID" value="KAF2493707.1"/>
    <property type="molecule type" value="Genomic_DNA"/>
</dbReference>
<feature type="chain" id="PRO_5025636047" evidence="1">
    <location>
        <begin position="18"/>
        <end position="84"/>
    </location>
</feature>
<keyword evidence="3" id="KW-1185">Reference proteome</keyword>
<organism evidence="2 3">
    <name type="scientific">Lophium mytilinum</name>
    <dbReference type="NCBI Taxonomy" id="390894"/>
    <lineage>
        <taxon>Eukaryota</taxon>
        <taxon>Fungi</taxon>
        <taxon>Dikarya</taxon>
        <taxon>Ascomycota</taxon>
        <taxon>Pezizomycotina</taxon>
        <taxon>Dothideomycetes</taxon>
        <taxon>Pleosporomycetidae</taxon>
        <taxon>Mytilinidiales</taxon>
        <taxon>Mytilinidiaceae</taxon>
        <taxon>Lophium</taxon>
    </lineage>
</organism>
<evidence type="ECO:0000256" key="1">
    <source>
        <dbReference type="SAM" id="SignalP"/>
    </source>
</evidence>
<evidence type="ECO:0000313" key="3">
    <source>
        <dbReference type="Proteomes" id="UP000799750"/>
    </source>
</evidence>
<dbReference type="Proteomes" id="UP000799750">
    <property type="component" value="Unassembled WGS sequence"/>
</dbReference>
<reference evidence="2" key="1">
    <citation type="journal article" date="2020" name="Stud. Mycol.">
        <title>101 Dothideomycetes genomes: a test case for predicting lifestyles and emergence of pathogens.</title>
        <authorList>
            <person name="Haridas S."/>
            <person name="Albert R."/>
            <person name="Binder M."/>
            <person name="Bloem J."/>
            <person name="Labutti K."/>
            <person name="Salamov A."/>
            <person name="Andreopoulos B."/>
            <person name="Baker S."/>
            <person name="Barry K."/>
            <person name="Bills G."/>
            <person name="Bluhm B."/>
            <person name="Cannon C."/>
            <person name="Castanera R."/>
            <person name="Culley D."/>
            <person name="Daum C."/>
            <person name="Ezra D."/>
            <person name="Gonzalez J."/>
            <person name="Henrissat B."/>
            <person name="Kuo A."/>
            <person name="Liang C."/>
            <person name="Lipzen A."/>
            <person name="Lutzoni F."/>
            <person name="Magnuson J."/>
            <person name="Mondo S."/>
            <person name="Nolan M."/>
            <person name="Ohm R."/>
            <person name="Pangilinan J."/>
            <person name="Park H.-J."/>
            <person name="Ramirez L."/>
            <person name="Alfaro M."/>
            <person name="Sun H."/>
            <person name="Tritt A."/>
            <person name="Yoshinaga Y."/>
            <person name="Zwiers L.-H."/>
            <person name="Turgeon B."/>
            <person name="Goodwin S."/>
            <person name="Spatafora J."/>
            <person name="Crous P."/>
            <person name="Grigoriev I."/>
        </authorList>
    </citation>
    <scope>NUCLEOTIDE SEQUENCE</scope>
    <source>
        <strain evidence="2">CBS 269.34</strain>
    </source>
</reference>
<name>A0A6A6QS52_9PEZI</name>